<dbReference type="InterPro" id="IPR046346">
    <property type="entry name" value="Aminoacid_DH-like_N_sf"/>
</dbReference>
<name>A0A424YJ21_9FIRM</name>
<dbReference type="NCBIfam" id="NF010783">
    <property type="entry name" value="PRK14186.1"/>
    <property type="match status" value="1"/>
</dbReference>
<dbReference type="PANTHER" id="PTHR48099:SF5">
    <property type="entry name" value="C-1-TETRAHYDROFOLATE SYNTHASE, CYTOPLASMIC"/>
    <property type="match status" value="1"/>
</dbReference>
<dbReference type="PRINTS" id="PR00085">
    <property type="entry name" value="THFDHDRGNASE"/>
</dbReference>
<comment type="subunit">
    <text evidence="2 12">Homodimer.</text>
</comment>
<dbReference type="PANTHER" id="PTHR48099">
    <property type="entry name" value="C-1-TETRAHYDROFOLATE SYNTHASE, CYTOPLASMIC-RELATED"/>
    <property type="match status" value="1"/>
</dbReference>
<dbReference type="EC" id="3.5.4.9" evidence="12"/>
<keyword evidence="3 12" id="KW-0554">One-carbon metabolism</keyword>
<accession>A0A424YJ21</accession>
<dbReference type="GO" id="GO:0005829">
    <property type="term" value="C:cytosol"/>
    <property type="evidence" value="ECO:0007669"/>
    <property type="project" value="TreeGrafter"/>
</dbReference>
<dbReference type="PROSITE" id="PS00766">
    <property type="entry name" value="THF_DHG_CYH_1"/>
    <property type="match status" value="1"/>
</dbReference>
<comment type="catalytic activity">
    <reaction evidence="12">
        <text>(6R)-5,10-methylene-5,6,7,8-tetrahydrofolate + NADP(+) = (6R)-5,10-methenyltetrahydrofolate + NADPH</text>
        <dbReference type="Rhea" id="RHEA:22812"/>
        <dbReference type="ChEBI" id="CHEBI:15636"/>
        <dbReference type="ChEBI" id="CHEBI:57455"/>
        <dbReference type="ChEBI" id="CHEBI:57783"/>
        <dbReference type="ChEBI" id="CHEBI:58349"/>
        <dbReference type="EC" id="1.5.1.5"/>
    </reaction>
</comment>
<keyword evidence="4 12" id="KW-0028">Amino-acid biosynthesis</keyword>
<evidence type="ECO:0000256" key="6">
    <source>
        <dbReference type="ARBA" id="ARBA00022801"/>
    </source>
</evidence>
<keyword evidence="6 12" id="KW-0378">Hydrolase</keyword>
<feature type="domain" description="Tetrahydrofolate dehydrogenase/cyclohydrolase catalytic" evidence="13">
    <location>
        <begin position="6"/>
        <end position="120"/>
    </location>
</feature>
<dbReference type="InterPro" id="IPR020867">
    <property type="entry name" value="THF_DH/CycHdrlase_CS"/>
</dbReference>
<evidence type="ECO:0000256" key="9">
    <source>
        <dbReference type="ARBA" id="ARBA00023102"/>
    </source>
</evidence>
<evidence type="ECO:0000256" key="5">
    <source>
        <dbReference type="ARBA" id="ARBA00022755"/>
    </source>
</evidence>
<evidence type="ECO:0000256" key="3">
    <source>
        <dbReference type="ARBA" id="ARBA00022563"/>
    </source>
</evidence>
<keyword evidence="8 12" id="KW-0560">Oxidoreductase</keyword>
<evidence type="ECO:0000256" key="4">
    <source>
        <dbReference type="ARBA" id="ARBA00022605"/>
    </source>
</evidence>
<comment type="similarity">
    <text evidence="12">Belongs to the tetrahydrofolate dehydrogenase/cyclohydrolase family.</text>
</comment>
<dbReference type="GO" id="GO:0006164">
    <property type="term" value="P:purine nucleotide biosynthetic process"/>
    <property type="evidence" value="ECO:0007669"/>
    <property type="project" value="UniProtKB-KW"/>
</dbReference>
<comment type="caution">
    <text evidence="12">Lacks conserved residue(s) required for the propagation of feature annotation.</text>
</comment>
<feature type="binding site" evidence="12">
    <location>
        <position position="235"/>
    </location>
    <ligand>
        <name>NADP(+)</name>
        <dbReference type="ChEBI" id="CHEBI:58349"/>
    </ligand>
</feature>
<reference evidence="15 16" key="1">
    <citation type="submission" date="2018-08" db="EMBL/GenBank/DDBJ databases">
        <title>The metabolism and importance of syntrophic acetate oxidation coupled to methane or sulfide production in haloalkaline environments.</title>
        <authorList>
            <person name="Timmers P.H.A."/>
            <person name="Vavourakis C.D."/>
            <person name="Sorokin D.Y."/>
            <person name="Sinninghe Damste J.S."/>
            <person name="Muyzer G."/>
            <person name="Stams A.J.M."/>
            <person name="Plugge C.M."/>
        </authorList>
    </citation>
    <scope>NUCLEOTIDE SEQUENCE [LARGE SCALE GENOMIC DNA]</scope>
    <source>
        <strain evidence="15">MSAO_Bac1</strain>
    </source>
</reference>
<dbReference type="SUPFAM" id="SSF53223">
    <property type="entry name" value="Aminoacid dehydrogenase-like, N-terminal domain"/>
    <property type="match status" value="1"/>
</dbReference>
<dbReference type="GO" id="GO:0009086">
    <property type="term" value="P:methionine biosynthetic process"/>
    <property type="evidence" value="ECO:0007669"/>
    <property type="project" value="UniProtKB-KW"/>
</dbReference>
<proteinExistence type="inferred from homology"/>
<dbReference type="EC" id="1.5.1.5" evidence="12"/>
<gene>
    <name evidence="12 15" type="primary">folD</name>
    <name evidence="15" type="ORF">D5R97_00240</name>
</gene>
<dbReference type="UniPathway" id="UPA00193"/>
<dbReference type="GO" id="GO:0035999">
    <property type="term" value="P:tetrahydrofolate interconversion"/>
    <property type="evidence" value="ECO:0007669"/>
    <property type="project" value="UniProtKB-UniRule"/>
</dbReference>
<dbReference type="GO" id="GO:0004488">
    <property type="term" value="F:methylenetetrahydrofolate dehydrogenase (NADP+) activity"/>
    <property type="evidence" value="ECO:0007669"/>
    <property type="project" value="UniProtKB-UniRule"/>
</dbReference>
<dbReference type="Pfam" id="PF00763">
    <property type="entry name" value="THF_DHG_CYH"/>
    <property type="match status" value="1"/>
</dbReference>
<dbReference type="HAMAP" id="MF_01576">
    <property type="entry name" value="THF_DHG_CYH"/>
    <property type="match status" value="1"/>
</dbReference>
<evidence type="ECO:0000313" key="15">
    <source>
        <dbReference type="EMBL" id="RQD78524.1"/>
    </source>
</evidence>
<evidence type="ECO:0000256" key="10">
    <source>
        <dbReference type="ARBA" id="ARBA00023167"/>
    </source>
</evidence>
<dbReference type="Gene3D" id="3.40.50.720">
    <property type="entry name" value="NAD(P)-binding Rossmann-like Domain"/>
    <property type="match status" value="1"/>
</dbReference>
<dbReference type="PROSITE" id="PS00767">
    <property type="entry name" value="THF_DHG_CYH_2"/>
    <property type="match status" value="1"/>
</dbReference>
<keyword evidence="10 12" id="KW-0486">Methionine biosynthesis</keyword>
<dbReference type="CDD" id="cd01080">
    <property type="entry name" value="NAD_bind_m-THF_DH_Cyclohyd"/>
    <property type="match status" value="1"/>
</dbReference>
<dbReference type="SUPFAM" id="SSF51735">
    <property type="entry name" value="NAD(P)-binding Rossmann-fold domains"/>
    <property type="match status" value="1"/>
</dbReference>
<evidence type="ECO:0000256" key="8">
    <source>
        <dbReference type="ARBA" id="ARBA00023002"/>
    </source>
</evidence>
<dbReference type="InterPro" id="IPR000672">
    <property type="entry name" value="THF_DH/CycHdrlase"/>
</dbReference>
<comment type="pathway">
    <text evidence="1 12">One-carbon metabolism; tetrahydrofolate interconversion.</text>
</comment>
<dbReference type="Proteomes" id="UP000285138">
    <property type="component" value="Unassembled WGS sequence"/>
</dbReference>
<organism evidence="15 16">
    <name type="scientific">Candidatus Syntrophonatronum acetioxidans</name>
    <dbReference type="NCBI Taxonomy" id="1795816"/>
    <lineage>
        <taxon>Bacteria</taxon>
        <taxon>Bacillati</taxon>
        <taxon>Bacillota</taxon>
        <taxon>Clostridia</taxon>
        <taxon>Eubacteriales</taxon>
        <taxon>Syntrophomonadaceae</taxon>
        <taxon>Candidatus Syntrophonatronum</taxon>
    </lineage>
</organism>
<dbReference type="AlphaFoldDB" id="A0A424YJ21"/>
<keyword evidence="7 12" id="KW-0521">NADP</keyword>
<dbReference type="GO" id="GO:0004477">
    <property type="term" value="F:methenyltetrahydrofolate cyclohydrolase activity"/>
    <property type="evidence" value="ECO:0007669"/>
    <property type="project" value="UniProtKB-UniRule"/>
</dbReference>
<dbReference type="FunFam" id="3.40.50.10860:FF:000005">
    <property type="entry name" value="C-1-tetrahydrofolate synthase, cytoplasmic, putative"/>
    <property type="match status" value="1"/>
</dbReference>
<dbReference type="InterPro" id="IPR036291">
    <property type="entry name" value="NAD(P)-bd_dom_sf"/>
</dbReference>
<feature type="domain" description="Tetrahydrofolate dehydrogenase/cyclohydrolase NAD(P)-binding" evidence="14">
    <location>
        <begin position="139"/>
        <end position="290"/>
    </location>
</feature>
<evidence type="ECO:0000256" key="7">
    <source>
        <dbReference type="ARBA" id="ARBA00022857"/>
    </source>
</evidence>
<dbReference type="FunFam" id="3.40.50.720:FF:000189">
    <property type="entry name" value="Bifunctional protein FolD"/>
    <property type="match status" value="1"/>
</dbReference>
<comment type="catalytic activity">
    <reaction evidence="12">
        <text>(6R)-5,10-methenyltetrahydrofolate + H2O = (6R)-10-formyltetrahydrofolate + H(+)</text>
        <dbReference type="Rhea" id="RHEA:23700"/>
        <dbReference type="ChEBI" id="CHEBI:15377"/>
        <dbReference type="ChEBI" id="CHEBI:15378"/>
        <dbReference type="ChEBI" id="CHEBI:57455"/>
        <dbReference type="ChEBI" id="CHEBI:195366"/>
        <dbReference type="EC" id="3.5.4.9"/>
    </reaction>
</comment>
<dbReference type="InterPro" id="IPR020631">
    <property type="entry name" value="THF_DH/CycHdrlase_NAD-bd_dom"/>
</dbReference>
<keyword evidence="5 12" id="KW-0658">Purine biosynthesis</keyword>
<evidence type="ECO:0000256" key="1">
    <source>
        <dbReference type="ARBA" id="ARBA00004777"/>
    </source>
</evidence>
<dbReference type="GO" id="GO:0000105">
    <property type="term" value="P:L-histidine biosynthetic process"/>
    <property type="evidence" value="ECO:0007669"/>
    <property type="project" value="UniProtKB-KW"/>
</dbReference>
<evidence type="ECO:0000256" key="12">
    <source>
        <dbReference type="HAMAP-Rule" id="MF_01576"/>
    </source>
</evidence>
<feature type="binding site" evidence="12">
    <location>
        <begin position="165"/>
        <end position="167"/>
    </location>
    <ligand>
        <name>NADP(+)</name>
        <dbReference type="ChEBI" id="CHEBI:58349"/>
    </ligand>
</feature>
<evidence type="ECO:0000256" key="11">
    <source>
        <dbReference type="ARBA" id="ARBA00023268"/>
    </source>
</evidence>
<evidence type="ECO:0000313" key="16">
    <source>
        <dbReference type="Proteomes" id="UP000285138"/>
    </source>
</evidence>
<keyword evidence="11 12" id="KW-0511">Multifunctional enzyme</keyword>
<dbReference type="InterPro" id="IPR020630">
    <property type="entry name" value="THF_DH/CycHdrlase_cat_dom"/>
</dbReference>
<evidence type="ECO:0000259" key="13">
    <source>
        <dbReference type="Pfam" id="PF00763"/>
    </source>
</evidence>
<keyword evidence="9 12" id="KW-0368">Histidine biosynthesis</keyword>
<evidence type="ECO:0000256" key="2">
    <source>
        <dbReference type="ARBA" id="ARBA00011738"/>
    </source>
</evidence>
<protein>
    <recommendedName>
        <fullName evidence="12">Bifunctional protein FolD</fullName>
    </recommendedName>
    <domain>
        <recommendedName>
            <fullName evidence="12">Methylenetetrahydrofolate dehydrogenase</fullName>
            <ecNumber evidence="12">1.5.1.5</ecNumber>
        </recommendedName>
    </domain>
    <domain>
        <recommendedName>
            <fullName evidence="12">Methenyltetrahydrofolate cyclohydrolase</fullName>
            <ecNumber evidence="12">3.5.4.9</ecNumber>
        </recommendedName>
    </domain>
</protein>
<dbReference type="Pfam" id="PF02882">
    <property type="entry name" value="THF_DHG_CYH_C"/>
    <property type="match status" value="1"/>
</dbReference>
<dbReference type="EMBL" id="QZAA01000013">
    <property type="protein sequence ID" value="RQD78524.1"/>
    <property type="molecule type" value="Genomic_DNA"/>
</dbReference>
<evidence type="ECO:0000259" key="14">
    <source>
        <dbReference type="Pfam" id="PF02882"/>
    </source>
</evidence>
<sequence>MTAKVISGKDVAAEIRADLKKKVEELKGKGIHPGLGVILVGDDPASVSYVTSKSQGCEEIGILDELIRVPADTSEEEVLNMVEKMNNDPKYSGILVQLPLPDHIDEEKIVNAIAPEKDVDGFHPVNQGLLLRGEPCPLPCTAYGVQKMLMVSGNDPAGKHVVICGRSNIVGKPLAAMMMQKAEGANATVTVVHTGTKDPASFTKQADILVAAMGKPEAITADMVKDGAVVIDVGVNRVDDPSKKKGFRLVGDVEYDPVAEKASYITPVPGGVGPMTVTMLLFNTVECAERIGEK</sequence>
<comment type="function">
    <text evidence="12">Catalyzes the oxidation of 5,10-methylenetetrahydrofolate to 5,10-methenyltetrahydrofolate and then the hydrolysis of 5,10-methenyltetrahydrofolate to 10-formyltetrahydrofolate.</text>
</comment>
<comment type="caution">
    <text evidence="15">The sequence shown here is derived from an EMBL/GenBank/DDBJ whole genome shotgun (WGS) entry which is preliminary data.</text>
</comment>
<dbReference type="Gene3D" id="3.40.50.10860">
    <property type="entry name" value="Leucine Dehydrogenase, chain A, domain 1"/>
    <property type="match status" value="1"/>
</dbReference>